<dbReference type="AlphaFoldDB" id="A0A1D8UY59"/>
<feature type="compositionally biased region" description="Acidic residues" evidence="1">
    <location>
        <begin position="182"/>
        <end position="194"/>
    </location>
</feature>
<dbReference type="Proteomes" id="UP000179145">
    <property type="component" value="Plasmid pKB14400_1"/>
</dbReference>
<dbReference type="RefSeq" id="WP_070404034.1">
    <property type="nucleotide sequence ID" value="NZ_CP014675.1"/>
</dbReference>
<evidence type="ECO:0000313" key="3">
    <source>
        <dbReference type="Proteomes" id="UP000179145"/>
    </source>
</evidence>
<feature type="region of interest" description="Disordered" evidence="1">
    <location>
        <begin position="179"/>
        <end position="205"/>
    </location>
</feature>
<accession>A0A1D8UY59</accession>
<name>A0A1D8UY59_9PROT</name>
<feature type="region of interest" description="Disordered" evidence="1">
    <location>
        <begin position="1"/>
        <end position="22"/>
    </location>
</feature>
<geneLocation type="plasmid" evidence="3">
    <name>pkb14400_1</name>
</geneLocation>
<keyword evidence="3" id="KW-1185">Reference proteome</keyword>
<reference evidence="2 3" key="1">
    <citation type="journal article" date="2016" name="Microb. Cell Fact.">
        <title>Dissection of exopolysaccharide biosynthesis in Kozakia baliensis.</title>
        <authorList>
            <person name="Brandt J.U."/>
            <person name="Jakob F."/>
            <person name="Behr J."/>
            <person name="Geissler A.J."/>
            <person name="Vogel R.F."/>
        </authorList>
    </citation>
    <scope>NUCLEOTIDE SEQUENCE [LARGE SCALE GENOMIC DNA]</scope>
    <source>
        <strain evidence="2 3">DSM 14400</strain>
        <plasmid evidence="3">Plasmid pkb14400_1</plasmid>
    </source>
</reference>
<evidence type="ECO:0000313" key="2">
    <source>
        <dbReference type="EMBL" id="AOX18570.1"/>
    </source>
</evidence>
<feature type="compositionally biased region" description="Basic residues" evidence="1">
    <location>
        <begin position="1"/>
        <end position="18"/>
    </location>
</feature>
<keyword evidence="2" id="KW-0614">Plasmid</keyword>
<dbReference type="KEGG" id="kba:A0U89_14880"/>
<organism evidence="2 3">
    <name type="scientific">Kozakia baliensis</name>
    <dbReference type="NCBI Taxonomy" id="153496"/>
    <lineage>
        <taxon>Bacteria</taxon>
        <taxon>Pseudomonadati</taxon>
        <taxon>Pseudomonadota</taxon>
        <taxon>Alphaproteobacteria</taxon>
        <taxon>Acetobacterales</taxon>
        <taxon>Acetobacteraceae</taxon>
        <taxon>Kozakia</taxon>
    </lineage>
</organism>
<dbReference type="OrthoDB" id="7220709at2"/>
<proteinExistence type="predicted"/>
<sequence length="205" mass="22996">MPPKKTKPTPAKPARRERRVYTDEELEQAAEAYWTPERSAAYEAAQDDDDAMPELTKDLDAMRPQTERLVVALIRTYAADYKGVALGVWPPFDPGMPVTDTIVLGRGWVVQVSYDPNDPTLLVAVEATSAKISDDVSLEIVCDEYEDEGFDSFVKTFPLTPKDRTRLFGYLKRNYGRAPEAVEGEDEDGDDQPEPDTIVPLRRPS</sequence>
<gene>
    <name evidence="2" type="ORF">A0U89_14880</name>
</gene>
<protein>
    <submittedName>
        <fullName evidence="2">Uncharacterized protein</fullName>
    </submittedName>
</protein>
<dbReference type="EMBL" id="CP014675">
    <property type="protein sequence ID" value="AOX18570.1"/>
    <property type="molecule type" value="Genomic_DNA"/>
</dbReference>
<evidence type="ECO:0000256" key="1">
    <source>
        <dbReference type="SAM" id="MobiDB-lite"/>
    </source>
</evidence>